<dbReference type="SUPFAM" id="SSF101498">
    <property type="entry name" value="Anti-sigma factor FlgM"/>
    <property type="match status" value="1"/>
</dbReference>
<keyword evidence="6" id="KW-0804">Transcription</keyword>
<dbReference type="EMBL" id="LT629736">
    <property type="protein sequence ID" value="SDS67699.1"/>
    <property type="molecule type" value="Genomic_DNA"/>
</dbReference>
<dbReference type="Proteomes" id="UP000243207">
    <property type="component" value="Chromosome I"/>
</dbReference>
<sequence length="108" mass="11734">MVIDFNAPNGANNSGRTGQAGASSVKRDSDVENARGAEKTPEQKQPVGESSVKLSEQAQQLKSIEERLRQLPEVDNERVAQIRQAVADGSYKPDSSRIADKLLALETR</sequence>
<evidence type="ECO:0000256" key="3">
    <source>
        <dbReference type="ARBA" id="ARBA00022491"/>
    </source>
</evidence>
<evidence type="ECO:0000256" key="5">
    <source>
        <dbReference type="ARBA" id="ARBA00023015"/>
    </source>
</evidence>
<dbReference type="InterPro" id="IPR007412">
    <property type="entry name" value="FlgM"/>
</dbReference>
<name>A0A1H1U764_9GAMM</name>
<comment type="function">
    <text evidence="7">Responsible for the coupling of flagellin expression to flagellar assembly by preventing expression of the flagellin genes when a component of the middle class of proteins is defective. It negatively regulates flagellar genes by inhibiting the activity of FliA by directly binding to FliA.</text>
</comment>
<feature type="compositionally biased region" description="Basic and acidic residues" evidence="9">
    <location>
        <begin position="25"/>
        <end position="42"/>
    </location>
</feature>
<dbReference type="GO" id="GO:0045892">
    <property type="term" value="P:negative regulation of DNA-templated transcription"/>
    <property type="evidence" value="ECO:0007669"/>
    <property type="project" value="InterPro"/>
</dbReference>
<dbReference type="STRING" id="487184.SAMN05216421_1967"/>
<feature type="domain" description="Anti-sigma-28 factor FlgM C-terminal" evidence="10">
    <location>
        <begin position="51"/>
        <end position="103"/>
    </location>
</feature>
<dbReference type="Pfam" id="PF04316">
    <property type="entry name" value="FlgM"/>
    <property type="match status" value="1"/>
</dbReference>
<dbReference type="OrthoDB" id="5738369at2"/>
<evidence type="ECO:0000256" key="2">
    <source>
        <dbReference type="ARBA" id="ARBA00017823"/>
    </source>
</evidence>
<dbReference type="GO" id="GO:0044781">
    <property type="term" value="P:bacterial-type flagellum organization"/>
    <property type="evidence" value="ECO:0007669"/>
    <property type="project" value="UniProtKB-KW"/>
</dbReference>
<evidence type="ECO:0000256" key="9">
    <source>
        <dbReference type="SAM" id="MobiDB-lite"/>
    </source>
</evidence>
<gene>
    <name evidence="11" type="ORF">SAMN05216421_1967</name>
</gene>
<evidence type="ECO:0000313" key="12">
    <source>
        <dbReference type="Proteomes" id="UP000243207"/>
    </source>
</evidence>
<evidence type="ECO:0000259" key="10">
    <source>
        <dbReference type="Pfam" id="PF04316"/>
    </source>
</evidence>
<keyword evidence="4" id="KW-1005">Bacterial flagellum biogenesis</keyword>
<evidence type="ECO:0000256" key="6">
    <source>
        <dbReference type="ARBA" id="ARBA00023163"/>
    </source>
</evidence>
<evidence type="ECO:0000256" key="7">
    <source>
        <dbReference type="ARBA" id="ARBA00024739"/>
    </source>
</evidence>
<feature type="compositionally biased region" description="Polar residues" evidence="9">
    <location>
        <begin position="9"/>
        <end position="22"/>
    </location>
</feature>
<keyword evidence="3" id="KW-0678">Repressor</keyword>
<dbReference type="AlphaFoldDB" id="A0A1H1U764"/>
<organism evidence="11 12">
    <name type="scientific">Halopseudomonas xinjiangensis</name>
    <dbReference type="NCBI Taxonomy" id="487184"/>
    <lineage>
        <taxon>Bacteria</taxon>
        <taxon>Pseudomonadati</taxon>
        <taxon>Pseudomonadota</taxon>
        <taxon>Gammaproteobacteria</taxon>
        <taxon>Pseudomonadales</taxon>
        <taxon>Pseudomonadaceae</taxon>
        <taxon>Halopseudomonas</taxon>
    </lineage>
</organism>
<keyword evidence="12" id="KW-1185">Reference proteome</keyword>
<reference evidence="12" key="1">
    <citation type="submission" date="2016-10" db="EMBL/GenBank/DDBJ databases">
        <authorList>
            <person name="Varghese N."/>
            <person name="Submissions S."/>
        </authorList>
    </citation>
    <scope>NUCLEOTIDE SEQUENCE [LARGE SCALE GENOMIC DNA]</scope>
    <source>
        <strain evidence="12">NRRL B-51270</strain>
    </source>
</reference>
<accession>A0A1H1U764</accession>
<protein>
    <recommendedName>
        <fullName evidence="2">Negative regulator of flagellin synthesis</fullName>
    </recommendedName>
    <alternativeName>
        <fullName evidence="8">Anti-sigma-28 factor</fullName>
    </alternativeName>
</protein>
<evidence type="ECO:0000256" key="4">
    <source>
        <dbReference type="ARBA" id="ARBA00022795"/>
    </source>
</evidence>
<evidence type="ECO:0000256" key="1">
    <source>
        <dbReference type="ARBA" id="ARBA00005322"/>
    </source>
</evidence>
<comment type="similarity">
    <text evidence="1">Belongs to the FlgM family.</text>
</comment>
<evidence type="ECO:0000313" key="11">
    <source>
        <dbReference type="EMBL" id="SDS67699.1"/>
    </source>
</evidence>
<feature type="region of interest" description="Disordered" evidence="9">
    <location>
        <begin position="1"/>
        <end position="58"/>
    </location>
</feature>
<proteinExistence type="inferred from homology"/>
<dbReference type="RefSeq" id="WP_093393897.1">
    <property type="nucleotide sequence ID" value="NZ_LT629736.1"/>
</dbReference>
<dbReference type="NCBIfam" id="TIGR03824">
    <property type="entry name" value="FlgM_jcvi"/>
    <property type="match status" value="1"/>
</dbReference>
<dbReference type="InterPro" id="IPR031316">
    <property type="entry name" value="FlgM_C"/>
</dbReference>
<evidence type="ECO:0000256" key="8">
    <source>
        <dbReference type="ARBA" id="ARBA00030117"/>
    </source>
</evidence>
<dbReference type="InterPro" id="IPR035890">
    <property type="entry name" value="Anti-sigma-28_factor_FlgM_sf"/>
</dbReference>
<keyword evidence="5" id="KW-0805">Transcription regulation</keyword>